<dbReference type="EMBL" id="BPLR01020092">
    <property type="protein sequence ID" value="GIX74738.1"/>
    <property type="molecule type" value="Genomic_DNA"/>
</dbReference>
<reference evidence="1 2" key="1">
    <citation type="submission" date="2021-06" db="EMBL/GenBank/DDBJ databases">
        <title>Caerostris extrusa draft genome.</title>
        <authorList>
            <person name="Kono N."/>
            <person name="Arakawa K."/>
        </authorList>
    </citation>
    <scope>NUCLEOTIDE SEQUENCE [LARGE SCALE GENOMIC DNA]</scope>
</reference>
<name>A0AAV4MQU2_CAEEX</name>
<comment type="caution">
    <text evidence="1">The sequence shown here is derived from an EMBL/GenBank/DDBJ whole genome shotgun (WGS) entry which is preliminary data.</text>
</comment>
<dbReference type="Proteomes" id="UP001054945">
    <property type="component" value="Unassembled WGS sequence"/>
</dbReference>
<proteinExistence type="predicted"/>
<sequence length="121" mass="13644">MRLATYALEQSLDFLKGFVARNNAHHDRQFRCSDGTMPTYRDGSFDRVVGVIGDSLPPSPYSSPIYSGCSGCHSSFFAKPHFPERFEKHENTPFWKKKSQLYCNHFGVSEVQGGSILDESC</sequence>
<dbReference type="AlphaFoldDB" id="A0AAV4MQU2"/>
<evidence type="ECO:0000313" key="2">
    <source>
        <dbReference type="Proteomes" id="UP001054945"/>
    </source>
</evidence>
<protein>
    <submittedName>
        <fullName evidence="1">Uncharacterized protein</fullName>
    </submittedName>
</protein>
<gene>
    <name evidence="1" type="ORF">CEXT_763181</name>
</gene>
<organism evidence="1 2">
    <name type="scientific">Caerostris extrusa</name>
    <name type="common">Bark spider</name>
    <name type="synonym">Caerostris bankana</name>
    <dbReference type="NCBI Taxonomy" id="172846"/>
    <lineage>
        <taxon>Eukaryota</taxon>
        <taxon>Metazoa</taxon>
        <taxon>Ecdysozoa</taxon>
        <taxon>Arthropoda</taxon>
        <taxon>Chelicerata</taxon>
        <taxon>Arachnida</taxon>
        <taxon>Araneae</taxon>
        <taxon>Araneomorphae</taxon>
        <taxon>Entelegynae</taxon>
        <taxon>Araneoidea</taxon>
        <taxon>Araneidae</taxon>
        <taxon>Caerostris</taxon>
    </lineage>
</organism>
<keyword evidence="2" id="KW-1185">Reference proteome</keyword>
<accession>A0AAV4MQU2</accession>
<evidence type="ECO:0000313" key="1">
    <source>
        <dbReference type="EMBL" id="GIX74738.1"/>
    </source>
</evidence>